<evidence type="ECO:0000313" key="1">
    <source>
        <dbReference type="EMBL" id="QZT32619.1"/>
    </source>
</evidence>
<evidence type="ECO:0000313" key="2">
    <source>
        <dbReference type="Proteomes" id="UP000825179"/>
    </source>
</evidence>
<gene>
    <name evidence="1" type="ORF">HUR95_09430</name>
</gene>
<dbReference type="EMBL" id="CP082237">
    <property type="protein sequence ID" value="QZT32619.1"/>
    <property type="molecule type" value="Genomic_DNA"/>
</dbReference>
<keyword evidence="2" id="KW-1185">Reference proteome</keyword>
<protein>
    <submittedName>
        <fullName evidence="1">Uncharacterized protein</fullName>
    </submittedName>
</protein>
<dbReference type="KEGG" id="cthu:HUR95_09430"/>
<dbReference type="AlphaFoldDB" id="A0A8X8L9H8"/>
<accession>A0A8X8L9H8</accession>
<dbReference type="Proteomes" id="UP000825179">
    <property type="component" value="Chromosome"/>
</dbReference>
<dbReference type="RefSeq" id="WP_188622823.1">
    <property type="nucleotide sequence ID" value="NZ_CP082237.1"/>
</dbReference>
<proteinExistence type="predicted"/>
<reference evidence="1 2" key="1">
    <citation type="journal article" date="2020" name="Extremophiles">
        <title>Genomic analysis of Caldalkalibacillus thermarum TA2.A1 reveals aerobic alkaliphilic metabolism and evolutionary hallmarks linking alkaliphilic bacteria and plant life.</title>
        <authorList>
            <person name="de Jong S.I."/>
            <person name="van den Broek M.A."/>
            <person name="Merkel A.Y."/>
            <person name="de la Torre Cortes P."/>
            <person name="Kalamorz F."/>
            <person name="Cook G.M."/>
            <person name="van Loosdrecht M.C.M."/>
            <person name="McMillan D.G.G."/>
        </authorList>
    </citation>
    <scope>NUCLEOTIDE SEQUENCE [LARGE SCALE GENOMIC DNA]</scope>
    <source>
        <strain evidence="1 2">TA2.A1</strain>
    </source>
</reference>
<organism evidence="1 2">
    <name type="scientific">Caldalkalibacillus thermarum (strain TA2.A1)</name>
    <dbReference type="NCBI Taxonomy" id="986075"/>
    <lineage>
        <taxon>Bacteria</taxon>
        <taxon>Bacillati</taxon>
        <taxon>Bacillota</taxon>
        <taxon>Bacilli</taxon>
        <taxon>Bacillales</taxon>
        <taxon>Bacillaceae</taxon>
        <taxon>Caldalkalibacillus</taxon>
    </lineage>
</organism>
<sequence>MGKDKIRVRITCEVCGEQFTLRGRTDRMDRYYGTGFKRCLCDNEHRFSVRPVDDQ</sequence>
<name>A0A8X8L9H8_CALTT</name>